<keyword evidence="2" id="KW-1185">Reference proteome</keyword>
<protein>
    <submittedName>
        <fullName evidence="1">Uncharacterized protein</fullName>
    </submittedName>
</protein>
<gene>
    <name evidence="1" type="ORF">RF11_10855</name>
</gene>
<reference evidence="1 2" key="1">
    <citation type="journal article" date="2014" name="Genome Biol. Evol.">
        <title>The genome of the myxosporean Thelohanellus kitauei shows adaptations to nutrient acquisition within its fish host.</title>
        <authorList>
            <person name="Yang Y."/>
            <person name="Xiong J."/>
            <person name="Zhou Z."/>
            <person name="Huo F."/>
            <person name="Miao W."/>
            <person name="Ran C."/>
            <person name="Liu Y."/>
            <person name="Zhang J."/>
            <person name="Feng J."/>
            <person name="Wang M."/>
            <person name="Wang M."/>
            <person name="Wang L."/>
            <person name="Yao B."/>
        </authorList>
    </citation>
    <scope>NUCLEOTIDE SEQUENCE [LARGE SCALE GENOMIC DNA]</scope>
    <source>
        <strain evidence="1">Wuqing</strain>
    </source>
</reference>
<name>A0A0C2N3M8_THEKT</name>
<proteinExistence type="predicted"/>
<dbReference type="EMBL" id="JWZT01001927">
    <property type="protein sequence ID" value="KII70935.1"/>
    <property type="molecule type" value="Genomic_DNA"/>
</dbReference>
<comment type="caution">
    <text evidence="1">The sequence shown here is derived from an EMBL/GenBank/DDBJ whole genome shotgun (WGS) entry which is preliminary data.</text>
</comment>
<evidence type="ECO:0000313" key="1">
    <source>
        <dbReference type="EMBL" id="KII70935.1"/>
    </source>
</evidence>
<sequence>MELDSYTIKSFSSEAAWITGQEIFRDDIEDRSRREVFHNKAETPSKNVNYVNDERRNAHKTIRQLRTAQEPAAMVQRWPIRGRKLTDKNIQIWVSIDLQKVLQKTLVWELATLLMNQPLADLVAERHYVSFNS</sequence>
<dbReference type="Proteomes" id="UP000031668">
    <property type="component" value="Unassembled WGS sequence"/>
</dbReference>
<dbReference type="AlphaFoldDB" id="A0A0C2N3M8"/>
<accession>A0A0C2N3M8</accession>
<organism evidence="1 2">
    <name type="scientific">Thelohanellus kitauei</name>
    <name type="common">Myxosporean</name>
    <dbReference type="NCBI Taxonomy" id="669202"/>
    <lineage>
        <taxon>Eukaryota</taxon>
        <taxon>Metazoa</taxon>
        <taxon>Cnidaria</taxon>
        <taxon>Myxozoa</taxon>
        <taxon>Myxosporea</taxon>
        <taxon>Bivalvulida</taxon>
        <taxon>Platysporina</taxon>
        <taxon>Myxobolidae</taxon>
        <taxon>Thelohanellus</taxon>
    </lineage>
</organism>
<evidence type="ECO:0000313" key="2">
    <source>
        <dbReference type="Proteomes" id="UP000031668"/>
    </source>
</evidence>